<feature type="transmembrane region" description="Helical" evidence="7">
    <location>
        <begin position="12"/>
        <end position="31"/>
    </location>
</feature>
<dbReference type="Proteomes" id="UP000572680">
    <property type="component" value="Unassembled WGS sequence"/>
</dbReference>
<dbReference type="Pfam" id="PF00528">
    <property type="entry name" value="BPD_transp_1"/>
    <property type="match status" value="1"/>
</dbReference>
<evidence type="ECO:0000256" key="3">
    <source>
        <dbReference type="ARBA" id="ARBA00022475"/>
    </source>
</evidence>
<feature type="transmembrane region" description="Helical" evidence="7">
    <location>
        <begin position="197"/>
        <end position="215"/>
    </location>
</feature>
<keyword evidence="4 7" id="KW-0812">Transmembrane</keyword>
<protein>
    <submittedName>
        <fullName evidence="9">Peptide/nickel transport system permease protein</fullName>
    </submittedName>
</protein>
<comment type="subcellular location">
    <subcellularLocation>
        <location evidence="1 7">Cell membrane</location>
        <topology evidence="1 7">Multi-pass membrane protein</topology>
    </subcellularLocation>
</comment>
<keyword evidence="10" id="KW-1185">Reference proteome</keyword>
<proteinExistence type="inferred from homology"/>
<evidence type="ECO:0000256" key="1">
    <source>
        <dbReference type="ARBA" id="ARBA00004651"/>
    </source>
</evidence>
<evidence type="ECO:0000313" key="9">
    <source>
        <dbReference type="EMBL" id="MBA8949671.1"/>
    </source>
</evidence>
<dbReference type="PROSITE" id="PS50928">
    <property type="entry name" value="ABC_TM1"/>
    <property type="match status" value="1"/>
</dbReference>
<evidence type="ECO:0000256" key="7">
    <source>
        <dbReference type="RuleBase" id="RU363032"/>
    </source>
</evidence>
<evidence type="ECO:0000256" key="4">
    <source>
        <dbReference type="ARBA" id="ARBA00022692"/>
    </source>
</evidence>
<accession>A0A7W3LK82</accession>
<evidence type="ECO:0000313" key="10">
    <source>
        <dbReference type="Proteomes" id="UP000572680"/>
    </source>
</evidence>
<dbReference type="GO" id="GO:0055085">
    <property type="term" value="P:transmembrane transport"/>
    <property type="evidence" value="ECO:0007669"/>
    <property type="project" value="InterPro"/>
</dbReference>
<dbReference type="InterPro" id="IPR000515">
    <property type="entry name" value="MetI-like"/>
</dbReference>
<dbReference type="InterPro" id="IPR035906">
    <property type="entry name" value="MetI-like_sf"/>
</dbReference>
<keyword evidence="3" id="KW-1003">Cell membrane</keyword>
<evidence type="ECO:0000256" key="5">
    <source>
        <dbReference type="ARBA" id="ARBA00022989"/>
    </source>
</evidence>
<feature type="transmembrane region" description="Helical" evidence="7">
    <location>
        <begin position="136"/>
        <end position="157"/>
    </location>
</feature>
<keyword evidence="5 7" id="KW-1133">Transmembrane helix</keyword>
<organism evidence="9 10">
    <name type="scientific">Actinomadura namibiensis</name>
    <dbReference type="NCBI Taxonomy" id="182080"/>
    <lineage>
        <taxon>Bacteria</taxon>
        <taxon>Bacillati</taxon>
        <taxon>Actinomycetota</taxon>
        <taxon>Actinomycetes</taxon>
        <taxon>Streptosporangiales</taxon>
        <taxon>Thermomonosporaceae</taxon>
        <taxon>Actinomadura</taxon>
    </lineage>
</organism>
<keyword evidence="2 7" id="KW-0813">Transport</keyword>
<comment type="similarity">
    <text evidence="7">Belongs to the binding-protein-dependent transport system permease family.</text>
</comment>
<dbReference type="SUPFAM" id="SSF161098">
    <property type="entry name" value="MetI-like"/>
    <property type="match status" value="1"/>
</dbReference>
<dbReference type="EMBL" id="JACJIA010000001">
    <property type="protein sequence ID" value="MBA8949671.1"/>
    <property type="molecule type" value="Genomic_DNA"/>
</dbReference>
<dbReference type="CDD" id="cd06261">
    <property type="entry name" value="TM_PBP2"/>
    <property type="match status" value="1"/>
</dbReference>
<dbReference type="PANTHER" id="PTHR43163">
    <property type="entry name" value="DIPEPTIDE TRANSPORT SYSTEM PERMEASE PROTEIN DPPB-RELATED"/>
    <property type="match status" value="1"/>
</dbReference>
<keyword evidence="6 7" id="KW-0472">Membrane</keyword>
<dbReference type="AlphaFoldDB" id="A0A7W3LK82"/>
<feature type="transmembrane region" description="Helical" evidence="7">
    <location>
        <begin position="103"/>
        <end position="124"/>
    </location>
</feature>
<name>A0A7W3LK82_ACTNM</name>
<evidence type="ECO:0000259" key="8">
    <source>
        <dbReference type="PROSITE" id="PS50928"/>
    </source>
</evidence>
<comment type="caution">
    <text evidence="9">The sequence shown here is derived from an EMBL/GenBank/DDBJ whole genome shotgun (WGS) entry which is preliminary data.</text>
</comment>
<gene>
    <name evidence="9" type="ORF">HNR61_001269</name>
</gene>
<sequence>MAGFLLRRLVNYAVLVVLAASLSYLLAASALKPRANLEDRNPRPPAAVVDAELDRLNLNDRTPLAERYRVWAAGVLRGDFGRTLQGEPVNDELWRRLWVSVRLLTVGTVLGCVLGVLLGAYAAVRRDRPSDRIITAGSYLLLSTPIFVLAVLLQIGAQKVNDTTGLQVFEWVGETAPGSSEGTFGPLGGLSDRLRHLLLPTAAVALAQLALYCRYQRGMMLDVLNADFVRTARAKGLRHRDALLRHGLRTALIPMTTYFAYTFGLLLLGGMFLEEIFGWHGMGEWLVESIIRGDVNAVAAVNCCAAAAVLLAGLVSDVLYGVLDPRVRTSGTTWTARRGRS</sequence>
<feature type="transmembrane region" description="Helical" evidence="7">
    <location>
        <begin position="299"/>
        <end position="323"/>
    </location>
</feature>
<dbReference type="GO" id="GO:0005886">
    <property type="term" value="C:plasma membrane"/>
    <property type="evidence" value="ECO:0007669"/>
    <property type="project" value="UniProtKB-SubCell"/>
</dbReference>
<evidence type="ECO:0000256" key="6">
    <source>
        <dbReference type="ARBA" id="ARBA00023136"/>
    </source>
</evidence>
<evidence type="ECO:0000256" key="2">
    <source>
        <dbReference type="ARBA" id="ARBA00022448"/>
    </source>
</evidence>
<dbReference type="Gene3D" id="1.10.3720.10">
    <property type="entry name" value="MetI-like"/>
    <property type="match status" value="1"/>
</dbReference>
<dbReference type="PANTHER" id="PTHR43163:SF6">
    <property type="entry name" value="DIPEPTIDE TRANSPORT SYSTEM PERMEASE PROTEIN DPPB-RELATED"/>
    <property type="match status" value="1"/>
</dbReference>
<reference evidence="9 10" key="1">
    <citation type="submission" date="2020-08" db="EMBL/GenBank/DDBJ databases">
        <title>Genomic Encyclopedia of Type Strains, Phase IV (KMG-IV): sequencing the most valuable type-strain genomes for metagenomic binning, comparative biology and taxonomic classification.</title>
        <authorList>
            <person name="Goeker M."/>
        </authorList>
    </citation>
    <scope>NUCLEOTIDE SEQUENCE [LARGE SCALE GENOMIC DNA]</scope>
    <source>
        <strain evidence="9 10">DSM 44197</strain>
    </source>
</reference>
<dbReference type="RefSeq" id="WP_182842063.1">
    <property type="nucleotide sequence ID" value="NZ_BAAALP010000012.1"/>
</dbReference>
<feature type="transmembrane region" description="Helical" evidence="7">
    <location>
        <begin position="258"/>
        <end position="279"/>
    </location>
</feature>
<feature type="domain" description="ABC transmembrane type-1" evidence="8">
    <location>
        <begin position="97"/>
        <end position="320"/>
    </location>
</feature>